<dbReference type="Pfam" id="PF01979">
    <property type="entry name" value="Amidohydro_1"/>
    <property type="match status" value="1"/>
</dbReference>
<dbReference type="InterPro" id="IPR051781">
    <property type="entry name" value="Metallo-dep_Hydrolase"/>
</dbReference>
<dbReference type="InterPro" id="IPR006680">
    <property type="entry name" value="Amidohydro-rel"/>
</dbReference>
<dbReference type="Gene3D" id="3.20.20.140">
    <property type="entry name" value="Metal-dependent hydrolases"/>
    <property type="match status" value="1"/>
</dbReference>
<sequence length="153" mass="16975">MFGTQVFYNFTLFDGVNSQVQPDCWLEVTDGLIYRIGVGPCPRPDGAIDLGRRTVIPGLIDAHVHLVSPFAPEINLAVIRSFHRQIRLNLANCIRSGVTTVRDEGCTPGIIRRMKRWVKEGKTVGPRIVCANSFIVPPEAMPEHVPTFPLPLS</sequence>
<dbReference type="EMBL" id="BARU01023591">
    <property type="protein sequence ID" value="GAH54871.1"/>
    <property type="molecule type" value="Genomic_DNA"/>
</dbReference>
<dbReference type="AlphaFoldDB" id="X1GAD3"/>
<organism evidence="2">
    <name type="scientific">marine sediment metagenome</name>
    <dbReference type="NCBI Taxonomy" id="412755"/>
    <lineage>
        <taxon>unclassified sequences</taxon>
        <taxon>metagenomes</taxon>
        <taxon>ecological metagenomes</taxon>
    </lineage>
</organism>
<dbReference type="InterPro" id="IPR011059">
    <property type="entry name" value="Metal-dep_hydrolase_composite"/>
</dbReference>
<gene>
    <name evidence="2" type="ORF">S03H2_38260</name>
</gene>
<dbReference type="SUPFAM" id="SSF51556">
    <property type="entry name" value="Metallo-dependent hydrolases"/>
    <property type="match status" value="1"/>
</dbReference>
<dbReference type="GO" id="GO:0016810">
    <property type="term" value="F:hydrolase activity, acting on carbon-nitrogen (but not peptide) bonds"/>
    <property type="evidence" value="ECO:0007669"/>
    <property type="project" value="InterPro"/>
</dbReference>
<evidence type="ECO:0000313" key="2">
    <source>
        <dbReference type="EMBL" id="GAH54871.1"/>
    </source>
</evidence>
<dbReference type="SUPFAM" id="SSF51338">
    <property type="entry name" value="Composite domain of metallo-dependent hydrolases"/>
    <property type="match status" value="1"/>
</dbReference>
<protein>
    <recommendedName>
        <fullName evidence="1">Amidohydrolase-related domain-containing protein</fullName>
    </recommendedName>
</protein>
<accession>X1GAD3</accession>
<proteinExistence type="predicted"/>
<dbReference type="InterPro" id="IPR032466">
    <property type="entry name" value="Metal_Hydrolase"/>
</dbReference>
<reference evidence="2" key="1">
    <citation type="journal article" date="2014" name="Front. Microbiol.">
        <title>High frequency of phylogenetically diverse reductive dehalogenase-homologous genes in deep subseafloor sedimentary metagenomes.</title>
        <authorList>
            <person name="Kawai M."/>
            <person name="Futagami T."/>
            <person name="Toyoda A."/>
            <person name="Takaki Y."/>
            <person name="Nishi S."/>
            <person name="Hori S."/>
            <person name="Arai W."/>
            <person name="Tsubouchi T."/>
            <person name="Morono Y."/>
            <person name="Uchiyama I."/>
            <person name="Ito T."/>
            <person name="Fujiyama A."/>
            <person name="Inagaki F."/>
            <person name="Takami H."/>
        </authorList>
    </citation>
    <scope>NUCLEOTIDE SEQUENCE</scope>
    <source>
        <strain evidence="2">Expedition CK06-06</strain>
    </source>
</reference>
<name>X1GAD3_9ZZZZ</name>
<feature type="non-terminal residue" evidence="2">
    <location>
        <position position="153"/>
    </location>
</feature>
<dbReference type="PANTHER" id="PTHR43135:SF3">
    <property type="entry name" value="ALPHA-D-RIBOSE 1-METHYLPHOSPHONATE 5-TRIPHOSPHATE DIPHOSPHATASE"/>
    <property type="match status" value="1"/>
</dbReference>
<comment type="caution">
    <text evidence="2">The sequence shown here is derived from an EMBL/GenBank/DDBJ whole genome shotgun (WGS) entry which is preliminary data.</text>
</comment>
<dbReference type="Gene3D" id="2.30.40.10">
    <property type="entry name" value="Urease, subunit C, domain 1"/>
    <property type="match status" value="1"/>
</dbReference>
<dbReference type="PANTHER" id="PTHR43135">
    <property type="entry name" value="ALPHA-D-RIBOSE 1-METHYLPHOSPHONATE 5-TRIPHOSPHATE DIPHOSPHATASE"/>
    <property type="match status" value="1"/>
</dbReference>
<evidence type="ECO:0000259" key="1">
    <source>
        <dbReference type="Pfam" id="PF01979"/>
    </source>
</evidence>
<feature type="domain" description="Amidohydrolase-related" evidence="1">
    <location>
        <begin position="54"/>
        <end position="134"/>
    </location>
</feature>